<evidence type="ECO:0000313" key="1">
    <source>
        <dbReference type="EMBL" id="QAB14636.1"/>
    </source>
</evidence>
<reference evidence="1 2" key="1">
    <citation type="journal article" date="2018" name="Environ. Microbiol.">
        <title>Genomes of ubiquitous marine and hypersaline Hydrogenovibrio, Thiomicrorhabdus and Thiomicrospira spp. encode a diversity of mechanisms to sustain chemolithoautotrophy in heterogeneous environments.</title>
        <authorList>
            <person name="Scott K.M."/>
            <person name="Williams J."/>
            <person name="Porter C.M.B."/>
            <person name="Russel S."/>
            <person name="Harmer T.L."/>
            <person name="Paul J.H."/>
            <person name="Antonen K.M."/>
            <person name="Bridges M.K."/>
            <person name="Camper G.J."/>
            <person name="Campla C.K."/>
            <person name="Casella L.G."/>
            <person name="Chase E."/>
            <person name="Conrad J.W."/>
            <person name="Cruz M.C."/>
            <person name="Dunlap D.S."/>
            <person name="Duran L."/>
            <person name="Fahsbender E.M."/>
            <person name="Goldsmith D.B."/>
            <person name="Keeley R.F."/>
            <person name="Kondoff M.R."/>
            <person name="Kussy B.I."/>
            <person name="Lane M.K."/>
            <person name="Lawler S."/>
            <person name="Leigh B.A."/>
            <person name="Lewis C."/>
            <person name="Lostal L.M."/>
            <person name="Marking D."/>
            <person name="Mancera P.A."/>
            <person name="McClenthan E.C."/>
            <person name="McIntyre E.A."/>
            <person name="Mine J.A."/>
            <person name="Modi S."/>
            <person name="Moore B.D."/>
            <person name="Morgan W.A."/>
            <person name="Nelson K.M."/>
            <person name="Nguyen K.N."/>
            <person name="Ogburn N."/>
            <person name="Parrino D.G."/>
            <person name="Pedapudi A.D."/>
            <person name="Pelham R.P."/>
            <person name="Preece A.M."/>
            <person name="Rampersad E.A."/>
            <person name="Richardson J.C."/>
            <person name="Rodgers C.M."/>
            <person name="Schaffer B.L."/>
            <person name="Sheridan N.E."/>
            <person name="Solone M.R."/>
            <person name="Staley Z.R."/>
            <person name="Tabuchi M."/>
            <person name="Waide R.J."/>
            <person name="Wanjugi P.W."/>
            <person name="Young S."/>
            <person name="Clum A."/>
            <person name="Daum C."/>
            <person name="Huntemann M."/>
            <person name="Ivanova N."/>
            <person name="Kyrpides N."/>
            <person name="Mikhailova N."/>
            <person name="Palaniappan K."/>
            <person name="Pillay M."/>
            <person name="Reddy T.B.K."/>
            <person name="Shapiro N."/>
            <person name="Stamatis D."/>
            <person name="Varghese N."/>
            <person name="Woyke T."/>
            <person name="Boden R."/>
            <person name="Freyermuth S.K."/>
            <person name="Kerfeld C.A."/>
        </authorList>
    </citation>
    <scope>NUCLEOTIDE SEQUENCE [LARGE SCALE GENOMIC DNA]</scope>
    <source>
        <strain evidence="1 2">JR-2</strain>
    </source>
</reference>
<dbReference type="KEGG" id="htr:EPV75_02615"/>
<evidence type="ECO:0000313" key="2">
    <source>
        <dbReference type="Proteomes" id="UP000285478"/>
    </source>
</evidence>
<dbReference type="SUPFAM" id="SSF52317">
    <property type="entry name" value="Class I glutamine amidotransferase-like"/>
    <property type="match status" value="1"/>
</dbReference>
<dbReference type="RefSeq" id="WP_128384364.1">
    <property type="nucleotide sequence ID" value="NZ_CP035033.1"/>
</dbReference>
<evidence type="ECO:0008006" key="3">
    <source>
        <dbReference type="Google" id="ProtNLM"/>
    </source>
</evidence>
<dbReference type="EMBL" id="CP035033">
    <property type="protein sequence ID" value="QAB14636.1"/>
    <property type="molecule type" value="Genomic_DNA"/>
</dbReference>
<keyword evidence="2" id="KW-1185">Reference proteome</keyword>
<accession>A0A451G561</accession>
<sequence>MKPILYVMSLPNQGQAFWGQPEFKERVVVVDQYGLADIEWHNYSGVIVSMHSDQRWLQTLSDRIADFMKQGGCFVFQGHIAYPFLPELQRFTPMPSPTLEDFAVQLHEPHPVFAGFEATSFNCRKGVAGFWGRGANPAPPGSRILNTMGQGAYPVDWEWTYGDGKLFMHGGNDLWTNRESMAENTQLFRQLLDWIQEVEQ</sequence>
<gene>
    <name evidence="1" type="ORF">EPV75_02615</name>
</gene>
<organism evidence="1 2">
    <name type="scientific">Hydrogenovibrio thermophilus</name>
    <dbReference type="NCBI Taxonomy" id="265883"/>
    <lineage>
        <taxon>Bacteria</taxon>
        <taxon>Pseudomonadati</taxon>
        <taxon>Pseudomonadota</taxon>
        <taxon>Gammaproteobacteria</taxon>
        <taxon>Thiotrichales</taxon>
        <taxon>Piscirickettsiaceae</taxon>
        <taxon>Hydrogenovibrio</taxon>
    </lineage>
</organism>
<proteinExistence type="predicted"/>
<dbReference type="AlphaFoldDB" id="A0A451G561"/>
<name>A0A451G561_9GAMM</name>
<dbReference type="InterPro" id="IPR029062">
    <property type="entry name" value="Class_I_gatase-like"/>
</dbReference>
<protein>
    <recommendedName>
        <fullName evidence="3">ThuA-like domain-containing protein</fullName>
    </recommendedName>
</protein>
<dbReference type="Proteomes" id="UP000285478">
    <property type="component" value="Chromosome"/>
</dbReference>